<dbReference type="InterPro" id="IPR051450">
    <property type="entry name" value="Gfo/Idh/MocA_Oxidoreductases"/>
</dbReference>
<dbReference type="PANTHER" id="PTHR43377:SF1">
    <property type="entry name" value="BILIVERDIN REDUCTASE A"/>
    <property type="match status" value="1"/>
</dbReference>
<evidence type="ECO:0000259" key="2">
    <source>
        <dbReference type="Pfam" id="PF01408"/>
    </source>
</evidence>
<dbReference type="Gene3D" id="3.40.50.720">
    <property type="entry name" value="NAD(P)-binding Rossmann-like Domain"/>
    <property type="match status" value="1"/>
</dbReference>
<protein>
    <submittedName>
        <fullName evidence="4">Gfo/Idh/MocA family oxidoreductase</fullName>
    </submittedName>
</protein>
<dbReference type="RefSeq" id="WP_171977074.1">
    <property type="nucleotide sequence ID" value="NZ_CAWOXK010000001.1"/>
</dbReference>
<dbReference type="SUPFAM" id="SSF55347">
    <property type="entry name" value="Glyceraldehyde-3-phosphate dehydrogenase-like, C-terminal domain"/>
    <property type="match status" value="1"/>
</dbReference>
<sequence length="373" mass="41370">MTVTNGKRKIRYAVVGLGWIAQEDVLPAFAHTENSQLVALFSGDPIKRQKLGKHYGVKTYSYEEYDNYLKSGEIDAVYIALPNHLHCDYTMRAAKAGVHVLCEKPMAVTEQECEEMIRACLENKVKLMIAYRLHFDKANMLAVEIVNSGKIGNPRIFNSVFSQQVVGDNVRLKEPISNGGGSVYDMGTYCINAARYLFQDEPIEVVALSASIGEKRFEKADEMTSALVRFPGERVAIFISSFGGAPVSTFQVVGTKGDLRMDSAYSYQDELKQQVTINDETQEQSFPAGDQFAAEIIYFSDCVILDKDPEPSGEEGLADVRIIRAINQSAQTGQAVQLGEFKRQHRPNSDQVIQCPESEHPEFVNAADPSGQS</sequence>
<dbReference type="KEGG" id="bsen:DP114_21580"/>
<evidence type="ECO:0000259" key="3">
    <source>
        <dbReference type="Pfam" id="PF22725"/>
    </source>
</evidence>
<name>A0A856MLT3_9CYAN</name>
<evidence type="ECO:0000256" key="1">
    <source>
        <dbReference type="SAM" id="MobiDB-lite"/>
    </source>
</evidence>
<feature type="domain" description="GFO/IDH/MocA-like oxidoreductase" evidence="3">
    <location>
        <begin position="142"/>
        <end position="259"/>
    </location>
</feature>
<dbReference type="AlphaFoldDB" id="A0A856MLT3"/>
<dbReference type="PRINTS" id="PR01775">
    <property type="entry name" value="GLFROXRDTASE"/>
</dbReference>
<dbReference type="Proteomes" id="UP000503129">
    <property type="component" value="Chromosome"/>
</dbReference>
<dbReference type="InterPro" id="IPR008354">
    <property type="entry name" value="Glc-Fru_OxRdtase_bac"/>
</dbReference>
<dbReference type="Pfam" id="PF22725">
    <property type="entry name" value="GFO_IDH_MocA_C3"/>
    <property type="match status" value="1"/>
</dbReference>
<proteinExistence type="predicted"/>
<dbReference type="SUPFAM" id="SSF51735">
    <property type="entry name" value="NAD(P)-binding Rossmann-fold domains"/>
    <property type="match status" value="1"/>
</dbReference>
<feature type="region of interest" description="Disordered" evidence="1">
    <location>
        <begin position="342"/>
        <end position="373"/>
    </location>
</feature>
<dbReference type="PANTHER" id="PTHR43377">
    <property type="entry name" value="BILIVERDIN REDUCTASE A"/>
    <property type="match status" value="1"/>
</dbReference>
<accession>A0A856MLT3</accession>
<feature type="domain" description="Gfo/Idh/MocA-like oxidoreductase N-terminal" evidence="2">
    <location>
        <begin position="10"/>
        <end position="131"/>
    </location>
</feature>
<evidence type="ECO:0000313" key="5">
    <source>
        <dbReference type="Proteomes" id="UP000503129"/>
    </source>
</evidence>
<dbReference type="EMBL" id="CP030118">
    <property type="protein sequence ID" value="QDL10137.1"/>
    <property type="molecule type" value="Genomic_DNA"/>
</dbReference>
<dbReference type="Gene3D" id="3.30.360.10">
    <property type="entry name" value="Dihydrodipicolinate Reductase, domain 2"/>
    <property type="match status" value="1"/>
</dbReference>
<evidence type="ECO:0000313" key="4">
    <source>
        <dbReference type="EMBL" id="QDL10137.1"/>
    </source>
</evidence>
<organism evidence="4 5">
    <name type="scientific">Brasilonema sennae CENA114</name>
    <dbReference type="NCBI Taxonomy" id="415709"/>
    <lineage>
        <taxon>Bacteria</taxon>
        <taxon>Bacillati</taxon>
        <taxon>Cyanobacteriota</taxon>
        <taxon>Cyanophyceae</taxon>
        <taxon>Nostocales</taxon>
        <taxon>Scytonemataceae</taxon>
        <taxon>Brasilonema</taxon>
        <taxon>Bromeliae group (in: Brasilonema)</taxon>
    </lineage>
</organism>
<reference evidence="4 5" key="1">
    <citation type="submission" date="2018-06" db="EMBL/GenBank/DDBJ databases">
        <title>Comparative genomics of Brasilonema spp. strains.</title>
        <authorList>
            <person name="Alvarenga D.O."/>
            <person name="Fiore M.F."/>
            <person name="Varani A.M."/>
        </authorList>
    </citation>
    <scope>NUCLEOTIDE SEQUENCE [LARGE SCALE GENOMIC DNA]</scope>
    <source>
        <strain evidence="4 5">CENA114</strain>
    </source>
</reference>
<dbReference type="InterPro" id="IPR000683">
    <property type="entry name" value="Gfo/Idh/MocA-like_OxRdtase_N"/>
</dbReference>
<gene>
    <name evidence="4" type="ORF">DP114_21580</name>
</gene>
<dbReference type="InterPro" id="IPR055170">
    <property type="entry name" value="GFO_IDH_MocA-like_dom"/>
</dbReference>
<keyword evidence="5" id="KW-1185">Reference proteome</keyword>
<dbReference type="GO" id="GO:0000166">
    <property type="term" value="F:nucleotide binding"/>
    <property type="evidence" value="ECO:0007669"/>
    <property type="project" value="InterPro"/>
</dbReference>
<dbReference type="InterPro" id="IPR036291">
    <property type="entry name" value="NAD(P)-bd_dom_sf"/>
</dbReference>
<dbReference type="Pfam" id="PF01408">
    <property type="entry name" value="GFO_IDH_MocA"/>
    <property type="match status" value="1"/>
</dbReference>